<evidence type="ECO:0000256" key="3">
    <source>
        <dbReference type="ARBA" id="ARBA00023274"/>
    </source>
</evidence>
<comment type="caution">
    <text evidence="5">The sequence shown here is derived from an EMBL/GenBank/DDBJ whole genome shotgun (WGS) entry which is preliminary data.</text>
</comment>
<dbReference type="InterPro" id="IPR012678">
    <property type="entry name" value="Ribosomal_uL23/eL15/eS24_sf"/>
</dbReference>
<keyword evidence="6" id="KW-1185">Reference proteome</keyword>
<dbReference type="Pfam" id="PF00276">
    <property type="entry name" value="Ribosomal_L23"/>
    <property type="match status" value="1"/>
</dbReference>
<keyword evidence="3" id="KW-0687">Ribonucleoprotein</keyword>
<dbReference type="InterPro" id="IPR013025">
    <property type="entry name" value="Ribosomal_uL23-like"/>
</dbReference>
<accession>A0ABR2W0R2</accession>
<dbReference type="InterPro" id="IPR012677">
    <property type="entry name" value="Nucleotide-bd_a/b_plait_sf"/>
</dbReference>
<protein>
    <recommendedName>
        <fullName evidence="4">Large ribosomal subunit protein uL23m</fullName>
    </recommendedName>
</protein>
<dbReference type="SUPFAM" id="SSF54189">
    <property type="entry name" value="Ribosomal proteins S24e, L23 and L15e"/>
    <property type="match status" value="1"/>
</dbReference>
<evidence type="ECO:0000256" key="1">
    <source>
        <dbReference type="ARBA" id="ARBA00006700"/>
    </source>
</evidence>
<dbReference type="EMBL" id="JASJQH010007208">
    <property type="protein sequence ID" value="KAK9712600.1"/>
    <property type="molecule type" value="Genomic_DNA"/>
</dbReference>
<dbReference type="PANTHER" id="PTHR12059:SF5">
    <property type="entry name" value="LARGE RIBOSOMAL SUBUNIT PROTEIN UL23M"/>
    <property type="match status" value="1"/>
</dbReference>
<organism evidence="5 6">
    <name type="scientific">Basidiobolus ranarum</name>
    <dbReference type="NCBI Taxonomy" id="34480"/>
    <lineage>
        <taxon>Eukaryota</taxon>
        <taxon>Fungi</taxon>
        <taxon>Fungi incertae sedis</taxon>
        <taxon>Zoopagomycota</taxon>
        <taxon>Entomophthoromycotina</taxon>
        <taxon>Basidiobolomycetes</taxon>
        <taxon>Basidiobolales</taxon>
        <taxon>Basidiobolaceae</taxon>
        <taxon>Basidiobolus</taxon>
    </lineage>
</organism>
<reference evidence="5 6" key="1">
    <citation type="submission" date="2023-04" db="EMBL/GenBank/DDBJ databases">
        <title>Genome of Basidiobolus ranarum AG-B5.</title>
        <authorList>
            <person name="Stajich J.E."/>
            <person name="Carter-House D."/>
            <person name="Gryganskyi A."/>
        </authorList>
    </citation>
    <scope>NUCLEOTIDE SEQUENCE [LARGE SCALE GENOMIC DNA]</scope>
    <source>
        <strain evidence="5 6">AG-B5</strain>
    </source>
</reference>
<evidence type="ECO:0000313" key="6">
    <source>
        <dbReference type="Proteomes" id="UP001479436"/>
    </source>
</evidence>
<dbReference type="Gene3D" id="3.30.70.330">
    <property type="match status" value="1"/>
</dbReference>
<proteinExistence type="inferred from homology"/>
<evidence type="ECO:0000256" key="2">
    <source>
        <dbReference type="ARBA" id="ARBA00022980"/>
    </source>
</evidence>
<evidence type="ECO:0000256" key="4">
    <source>
        <dbReference type="ARBA" id="ARBA00039977"/>
    </source>
</evidence>
<sequence length="138" mass="16292">MSSLSRKIFGNKQIFFPSVIYKVVRSNLPPNQVAFRVPPKTNKLDIKDYLSHVYKIDVVNVRTVNYEGKMKMDPRIGRRVRDKDWKKTIVTMATDFEYPKKPNLDDFGKETHQQQVTLRARKLKGWRLRTPREAPKSE</sequence>
<evidence type="ECO:0000313" key="5">
    <source>
        <dbReference type="EMBL" id="KAK9712600.1"/>
    </source>
</evidence>
<dbReference type="Proteomes" id="UP001479436">
    <property type="component" value="Unassembled WGS sequence"/>
</dbReference>
<gene>
    <name evidence="5" type="ORF">K7432_007043</name>
</gene>
<name>A0ABR2W0R2_9FUNG</name>
<keyword evidence="2" id="KW-0689">Ribosomal protein</keyword>
<comment type="similarity">
    <text evidence="1">Belongs to the universal ribosomal protein uL23 family.</text>
</comment>
<dbReference type="PANTHER" id="PTHR12059">
    <property type="entry name" value="RIBOSOMAL PROTEIN L23-RELATED"/>
    <property type="match status" value="1"/>
</dbReference>